<dbReference type="InterPro" id="IPR006963">
    <property type="entry name" value="Mopterin_OxRdtase_4Fe-4S_dom"/>
</dbReference>
<keyword evidence="6" id="KW-0479">Metal-binding</keyword>
<keyword evidence="8" id="KW-0408">Iron</keyword>
<dbReference type="SUPFAM" id="SSF53706">
    <property type="entry name" value="Formate dehydrogenase/DMSO reductase, domains 1-3"/>
    <property type="match status" value="1"/>
</dbReference>
<comment type="cofactor">
    <cofactor evidence="2">
        <name>[4Fe-4S] cluster</name>
        <dbReference type="ChEBI" id="CHEBI:49883"/>
    </cofactor>
</comment>
<evidence type="ECO:0000256" key="7">
    <source>
        <dbReference type="ARBA" id="ARBA00023002"/>
    </source>
</evidence>
<dbReference type="Gene3D" id="2.20.25.90">
    <property type="entry name" value="ADC-like domains"/>
    <property type="match status" value="1"/>
</dbReference>
<keyword evidence="10" id="KW-0534">Nitrate assimilation</keyword>
<dbReference type="GO" id="GO:0046872">
    <property type="term" value="F:metal ion binding"/>
    <property type="evidence" value="ECO:0007669"/>
    <property type="project" value="UniProtKB-KW"/>
</dbReference>
<keyword evidence="7" id="KW-0560">Oxidoreductase</keyword>
<dbReference type="Pfam" id="PF01568">
    <property type="entry name" value="Molydop_binding"/>
    <property type="match status" value="1"/>
</dbReference>
<dbReference type="Pfam" id="PF00384">
    <property type="entry name" value="Molybdopterin"/>
    <property type="match status" value="1"/>
</dbReference>
<keyword evidence="5" id="KW-0500">Molybdenum</keyword>
<evidence type="ECO:0000256" key="9">
    <source>
        <dbReference type="ARBA" id="ARBA00023014"/>
    </source>
</evidence>
<evidence type="ECO:0000256" key="2">
    <source>
        <dbReference type="ARBA" id="ARBA00001966"/>
    </source>
</evidence>
<comment type="similarity">
    <text evidence="3">Belongs to the prokaryotic molybdopterin-containing oxidoreductase family. NasA/NapA/NarB subfamily.</text>
</comment>
<name>A0A6L6HQV1_9RHOB</name>
<dbReference type="Proteomes" id="UP000481417">
    <property type="component" value="Unassembled WGS sequence"/>
</dbReference>
<dbReference type="Gene3D" id="2.40.40.20">
    <property type="match status" value="1"/>
</dbReference>
<gene>
    <name evidence="12" type="ORF">GIY56_09865</name>
</gene>
<keyword evidence="13" id="KW-1185">Reference proteome</keyword>
<evidence type="ECO:0000256" key="1">
    <source>
        <dbReference type="ARBA" id="ARBA00001942"/>
    </source>
</evidence>
<keyword evidence="4" id="KW-0004">4Fe-4S</keyword>
<dbReference type="InterPro" id="IPR050123">
    <property type="entry name" value="Prok_molybdopt-oxidoreductase"/>
</dbReference>
<comment type="caution">
    <text evidence="12">The sequence shown here is derived from an EMBL/GenBank/DDBJ whole genome shotgun (WGS) entry which is preliminary data.</text>
</comment>
<dbReference type="AlphaFoldDB" id="A0A6L6HQV1"/>
<dbReference type="GO" id="GO:0051539">
    <property type="term" value="F:4 iron, 4 sulfur cluster binding"/>
    <property type="evidence" value="ECO:0007669"/>
    <property type="project" value="UniProtKB-KW"/>
</dbReference>
<organism evidence="12 13">
    <name type="scientific">Paracoccus lichenicola</name>
    <dbReference type="NCBI Taxonomy" id="2665644"/>
    <lineage>
        <taxon>Bacteria</taxon>
        <taxon>Pseudomonadati</taxon>
        <taxon>Pseudomonadota</taxon>
        <taxon>Alphaproteobacteria</taxon>
        <taxon>Rhodobacterales</taxon>
        <taxon>Paracoccaceae</taxon>
        <taxon>Paracoccus</taxon>
    </lineage>
</organism>
<dbReference type="EMBL" id="WMBT01000004">
    <property type="protein sequence ID" value="MTE00593.1"/>
    <property type="molecule type" value="Genomic_DNA"/>
</dbReference>
<sequence>MNMQSPRPAVRTTCPYCGVGCGILATPDGAGGLHVAGDPGHPANFGRLCVKGSALGETVGLKGRLLAPRIGGREAGWDEALDLVARRFSDTIAAHGPDSVAMYVSGQLLTEDYYAANKLMKGFVGSANIDTNSRLCMASSVAGHRRAFGSDTVPGLYEDLEGADTVVLVGSNLAWCHPVLYQRLAAAREARGTRVVVIDPRRTATCDIADLHLPLAPGSDAVLFNLLLAEIDRRGLVTETPDGLADALAAARATLPAATGLPHSALRQFLDLWCGSERVVTVYSQGINQSDSGTDKVNAILNCHLATGRIGRPGTGPFSVTGQPNAMGGREVGGLANMLACHLDIEDPAHRDAVQGFWRSPRMASRPGLKAVDMFRAVEEGRIKALWIICTNPAVSMPEADRVARAIKGCDFVVVSDMIARTDTTRLAHVLLPATGWAEKDGTVTNSERRISRQRRTLAPAGQARDDWRIIADVAARMGWPEAFAWDSPAQVFAEHAALSGVAGALGSDFDISDHAGITQAGYDALGPFLWPQSSRRRGGRFFGDGRFHTPSGRARMIAVTPRPPQPLSEAWPFRLNTGRVRDHWHTMTRTGLSPRLSRHLAEPFLELHPTDAARLGLVPATLAEVTSSHGRAILRVLVTDRVAPGHPFAPIHWTGETAPSGRIDALVDGLADPVSGQPASKSAPVAIRPFAAAWYGFAVSAHPITPGCDYWARATLPAGHQAELAGRGEPGDWADAARRMLGVTGDPLVVRDPRNGILRMAFIQNGRLSAALFVAREPAALSRSHVVAALGGDCRGDILAGRPGADQPDPGAVVCACFGVGVNTILGAIATQDLTTVEAIGKALGAGTNCGSCRPDLKGLLVSARARAVDLC</sequence>
<protein>
    <submittedName>
        <fullName evidence="12">Molybdopterin-dependent oxidoreductase</fullName>
    </submittedName>
</protein>
<evidence type="ECO:0000313" key="13">
    <source>
        <dbReference type="Proteomes" id="UP000481417"/>
    </source>
</evidence>
<dbReference type="PANTHER" id="PTHR43105:SF9">
    <property type="entry name" value="NADPH-FE(3+) OXIDOREDUCTASE SUBUNIT ALPHA"/>
    <property type="match status" value="1"/>
</dbReference>
<dbReference type="CDD" id="cd02791">
    <property type="entry name" value="MopB_CT_Nitrate-R-NapA-like"/>
    <property type="match status" value="1"/>
</dbReference>
<keyword evidence="9" id="KW-0411">Iron-sulfur</keyword>
<dbReference type="SUPFAM" id="SSF50692">
    <property type="entry name" value="ADC-like"/>
    <property type="match status" value="1"/>
</dbReference>
<comment type="cofactor">
    <cofactor evidence="1">
        <name>Mo-bis(molybdopterin guanine dinucleotide)</name>
        <dbReference type="ChEBI" id="CHEBI:60539"/>
    </cofactor>
</comment>
<dbReference type="CDD" id="cd02754">
    <property type="entry name" value="MopB_Nitrate-R-NapA-like"/>
    <property type="match status" value="1"/>
</dbReference>
<dbReference type="RefSeq" id="WP_154764655.1">
    <property type="nucleotide sequence ID" value="NZ_WMBT01000004.1"/>
</dbReference>
<dbReference type="Pfam" id="PF04879">
    <property type="entry name" value="Molybdop_Fe4S4"/>
    <property type="match status" value="1"/>
</dbReference>
<evidence type="ECO:0000256" key="4">
    <source>
        <dbReference type="ARBA" id="ARBA00022485"/>
    </source>
</evidence>
<evidence type="ECO:0000256" key="5">
    <source>
        <dbReference type="ARBA" id="ARBA00022505"/>
    </source>
</evidence>
<dbReference type="GO" id="GO:0016020">
    <property type="term" value="C:membrane"/>
    <property type="evidence" value="ECO:0007669"/>
    <property type="project" value="TreeGrafter"/>
</dbReference>
<dbReference type="Gene3D" id="3.40.50.740">
    <property type="match status" value="1"/>
</dbReference>
<dbReference type="Gene3D" id="3.40.228.10">
    <property type="entry name" value="Dimethylsulfoxide Reductase, domain 2"/>
    <property type="match status" value="1"/>
</dbReference>
<evidence type="ECO:0000313" key="12">
    <source>
        <dbReference type="EMBL" id="MTE00593.1"/>
    </source>
</evidence>
<dbReference type="InterPro" id="IPR007419">
    <property type="entry name" value="BFD-like_2Fe2S-bd_dom"/>
</dbReference>
<feature type="domain" description="4Fe-4S Mo/W bis-MGD-type" evidence="11">
    <location>
        <begin position="7"/>
        <end position="63"/>
    </location>
</feature>
<dbReference type="GO" id="GO:0043546">
    <property type="term" value="F:molybdopterin cofactor binding"/>
    <property type="evidence" value="ECO:0007669"/>
    <property type="project" value="InterPro"/>
</dbReference>
<dbReference type="InterPro" id="IPR041957">
    <property type="entry name" value="CT_Nitrate-R-NapA-like"/>
</dbReference>
<evidence type="ECO:0000256" key="8">
    <source>
        <dbReference type="ARBA" id="ARBA00023004"/>
    </source>
</evidence>
<dbReference type="InterPro" id="IPR006656">
    <property type="entry name" value="Mopterin_OxRdtase"/>
</dbReference>
<dbReference type="PANTHER" id="PTHR43105">
    <property type="entry name" value="RESPIRATORY NITRATE REDUCTASE"/>
    <property type="match status" value="1"/>
</dbReference>
<reference evidence="12 13" key="1">
    <citation type="submission" date="2019-11" db="EMBL/GenBank/DDBJ databases">
        <authorList>
            <person name="Lang L."/>
        </authorList>
    </citation>
    <scope>NUCLEOTIDE SEQUENCE [LARGE SCALE GENOMIC DNA]</scope>
    <source>
        <strain evidence="12 13">YIM 132242</strain>
    </source>
</reference>
<evidence type="ECO:0000256" key="6">
    <source>
        <dbReference type="ARBA" id="ARBA00022723"/>
    </source>
</evidence>
<dbReference type="InterPro" id="IPR041854">
    <property type="entry name" value="BFD-like_2Fe2S-bd_dom_sf"/>
</dbReference>
<dbReference type="PROSITE" id="PS51669">
    <property type="entry name" value="4FE4S_MOW_BIS_MGD"/>
    <property type="match status" value="1"/>
</dbReference>
<dbReference type="GO" id="GO:1990204">
    <property type="term" value="C:oxidoreductase complex"/>
    <property type="evidence" value="ECO:0007669"/>
    <property type="project" value="UniProtKB-ARBA"/>
</dbReference>
<accession>A0A6L6HQV1</accession>
<dbReference type="GO" id="GO:0045333">
    <property type="term" value="P:cellular respiration"/>
    <property type="evidence" value="ECO:0007669"/>
    <property type="project" value="UniProtKB-ARBA"/>
</dbReference>
<proteinExistence type="inferred from homology"/>
<evidence type="ECO:0000256" key="3">
    <source>
        <dbReference type="ARBA" id="ARBA00008747"/>
    </source>
</evidence>
<evidence type="ECO:0000256" key="10">
    <source>
        <dbReference type="ARBA" id="ARBA00023063"/>
    </source>
</evidence>
<dbReference type="InterPro" id="IPR009010">
    <property type="entry name" value="Asp_de-COase-like_dom_sf"/>
</dbReference>
<dbReference type="SMART" id="SM00926">
    <property type="entry name" value="Molybdop_Fe4S4"/>
    <property type="match status" value="1"/>
</dbReference>
<evidence type="ECO:0000259" key="11">
    <source>
        <dbReference type="PROSITE" id="PS51669"/>
    </source>
</evidence>
<dbReference type="GO" id="GO:0016491">
    <property type="term" value="F:oxidoreductase activity"/>
    <property type="evidence" value="ECO:0007669"/>
    <property type="project" value="UniProtKB-KW"/>
</dbReference>
<dbReference type="GO" id="GO:0042128">
    <property type="term" value="P:nitrate assimilation"/>
    <property type="evidence" value="ECO:0007669"/>
    <property type="project" value="UniProtKB-KW"/>
</dbReference>
<dbReference type="InterPro" id="IPR006657">
    <property type="entry name" value="MoPterin_dinucl-bd_dom"/>
</dbReference>
<dbReference type="Gene3D" id="1.10.10.1100">
    <property type="entry name" value="BFD-like [2Fe-2S]-binding domain"/>
    <property type="match status" value="1"/>
</dbReference>
<dbReference type="Pfam" id="PF04324">
    <property type="entry name" value="Fer2_BFD"/>
    <property type="match status" value="1"/>
</dbReference>